<dbReference type="PANTHER" id="PTHR33021:SF325">
    <property type="entry name" value="PHYTOCYANIN DOMAIN-CONTAINING PROTEIN"/>
    <property type="match status" value="1"/>
</dbReference>
<name>A0A540MU18_MALBA</name>
<comment type="caution">
    <text evidence="7">The sequence shown here is derived from an EMBL/GenBank/DDBJ whole genome shotgun (WGS) entry which is preliminary data.</text>
</comment>
<keyword evidence="8" id="KW-1185">Reference proteome</keyword>
<evidence type="ECO:0000256" key="2">
    <source>
        <dbReference type="ARBA" id="ARBA00023180"/>
    </source>
</evidence>
<gene>
    <name evidence="7" type="ORF">C1H46_012065</name>
</gene>
<organism evidence="7 8">
    <name type="scientific">Malus baccata</name>
    <name type="common">Siberian crab apple</name>
    <name type="synonym">Pyrus baccata</name>
    <dbReference type="NCBI Taxonomy" id="106549"/>
    <lineage>
        <taxon>Eukaryota</taxon>
        <taxon>Viridiplantae</taxon>
        <taxon>Streptophyta</taxon>
        <taxon>Embryophyta</taxon>
        <taxon>Tracheophyta</taxon>
        <taxon>Spermatophyta</taxon>
        <taxon>Magnoliopsida</taxon>
        <taxon>eudicotyledons</taxon>
        <taxon>Gunneridae</taxon>
        <taxon>Pentapetalae</taxon>
        <taxon>rosids</taxon>
        <taxon>fabids</taxon>
        <taxon>Rosales</taxon>
        <taxon>Rosaceae</taxon>
        <taxon>Amygdaloideae</taxon>
        <taxon>Maleae</taxon>
        <taxon>Malus</taxon>
    </lineage>
</organism>
<protein>
    <recommendedName>
        <fullName evidence="6">Phytocyanin domain-containing protein</fullName>
    </recommendedName>
</protein>
<feature type="transmembrane region" description="Helical" evidence="4">
    <location>
        <begin position="291"/>
        <end position="309"/>
    </location>
</feature>
<dbReference type="SUPFAM" id="SSF49503">
    <property type="entry name" value="Cupredoxins"/>
    <property type="match status" value="2"/>
</dbReference>
<dbReference type="PROSITE" id="PS51485">
    <property type="entry name" value="PHYTOCYANIN"/>
    <property type="match status" value="2"/>
</dbReference>
<feature type="domain" description="Phytocyanin" evidence="6">
    <location>
        <begin position="25"/>
        <end position="128"/>
    </location>
</feature>
<dbReference type="PANTHER" id="PTHR33021">
    <property type="entry name" value="BLUE COPPER PROTEIN"/>
    <property type="match status" value="1"/>
</dbReference>
<evidence type="ECO:0000256" key="3">
    <source>
        <dbReference type="SAM" id="MobiDB-lite"/>
    </source>
</evidence>
<dbReference type="STRING" id="106549.A0A540MU18"/>
<evidence type="ECO:0000256" key="4">
    <source>
        <dbReference type="SAM" id="Phobius"/>
    </source>
</evidence>
<proteinExistence type="predicted"/>
<dbReference type="AlphaFoldDB" id="A0A540MU18"/>
<feature type="chain" id="PRO_5021893150" description="Phytocyanin domain-containing protein" evidence="5">
    <location>
        <begin position="24"/>
        <end position="311"/>
    </location>
</feature>
<feature type="signal peptide" evidence="5">
    <location>
        <begin position="1"/>
        <end position="23"/>
    </location>
</feature>
<keyword evidence="5" id="KW-0732">Signal</keyword>
<feature type="compositionally biased region" description="Polar residues" evidence="3">
    <location>
        <begin position="247"/>
        <end position="261"/>
    </location>
</feature>
<feature type="domain" description="Phytocyanin" evidence="6">
    <location>
        <begin position="143"/>
        <end position="246"/>
    </location>
</feature>
<reference evidence="7 8" key="1">
    <citation type="journal article" date="2019" name="G3 (Bethesda)">
        <title>Sequencing of a Wild Apple (Malus baccata) Genome Unravels the Differences Between Cultivated and Wild Apple Species Regarding Disease Resistance and Cold Tolerance.</title>
        <authorList>
            <person name="Chen X."/>
        </authorList>
    </citation>
    <scope>NUCLEOTIDE SEQUENCE [LARGE SCALE GENOMIC DNA]</scope>
    <source>
        <strain evidence="8">cv. Shandingzi</strain>
        <tissue evidence="7">Leaves</tissue>
    </source>
</reference>
<dbReference type="GO" id="GO:0005886">
    <property type="term" value="C:plasma membrane"/>
    <property type="evidence" value="ECO:0007669"/>
    <property type="project" value="TreeGrafter"/>
</dbReference>
<evidence type="ECO:0000256" key="5">
    <source>
        <dbReference type="SAM" id="SignalP"/>
    </source>
</evidence>
<keyword evidence="4" id="KW-0812">Transmembrane</keyword>
<feature type="region of interest" description="Disordered" evidence="3">
    <location>
        <begin position="247"/>
        <end position="278"/>
    </location>
</feature>
<dbReference type="Gene3D" id="2.60.40.420">
    <property type="entry name" value="Cupredoxins - blue copper proteins"/>
    <property type="match status" value="2"/>
</dbReference>
<evidence type="ECO:0000313" key="8">
    <source>
        <dbReference type="Proteomes" id="UP000315295"/>
    </source>
</evidence>
<keyword evidence="4" id="KW-1133">Transmembrane helix</keyword>
<evidence type="ECO:0000259" key="6">
    <source>
        <dbReference type="PROSITE" id="PS51485"/>
    </source>
</evidence>
<sequence length="311" mass="32957">MGKELSIALLAIAVVGLLHSTAAMETHVVGDKIGWVVPPGGQYTYESWATMHHFAVGDLLVFNFTNGDQDVARVTKEAFDNCNSTDPITLKTTSPANFTLNTTGEYYFIGTKDKHCELGQKLAINVTAEHGSPAPSPAPRGPVTYVVGDKLGWLVPGGEQAYAAWAYGKTFIVGDTLVFNIVNGTQDDVALVTKPAYENCTTNSTIAVYKNSPVSILLNTSGEHFFISTYDRHCLLGQKLAINVTSSTAQPPSAKTPSGSMAPSSPTPHGTSGPGAAHAPFSSAPSRIGSGYFTFLLIAVAAFFYWSLVTS</sequence>
<dbReference type="FunFam" id="2.60.40.420:FF:000034">
    <property type="entry name" value="Cupredoxin superfamily protein"/>
    <property type="match status" value="2"/>
</dbReference>
<evidence type="ECO:0000256" key="1">
    <source>
        <dbReference type="ARBA" id="ARBA00023157"/>
    </source>
</evidence>
<keyword evidence="4" id="KW-0472">Membrane</keyword>
<dbReference type="InterPro" id="IPR003245">
    <property type="entry name" value="Phytocyanin_dom"/>
</dbReference>
<dbReference type="InterPro" id="IPR008972">
    <property type="entry name" value="Cupredoxin"/>
</dbReference>
<keyword evidence="1" id="KW-1015">Disulfide bond</keyword>
<keyword evidence="2" id="KW-0325">Glycoprotein</keyword>
<dbReference type="InterPro" id="IPR039391">
    <property type="entry name" value="Phytocyanin-like"/>
</dbReference>
<dbReference type="GO" id="GO:0009055">
    <property type="term" value="F:electron transfer activity"/>
    <property type="evidence" value="ECO:0007669"/>
    <property type="project" value="InterPro"/>
</dbReference>
<dbReference type="Pfam" id="PF02298">
    <property type="entry name" value="Cu_bind_like"/>
    <property type="match status" value="2"/>
</dbReference>
<evidence type="ECO:0000313" key="7">
    <source>
        <dbReference type="EMBL" id="TQE02296.1"/>
    </source>
</evidence>
<dbReference type="Proteomes" id="UP000315295">
    <property type="component" value="Unassembled WGS sequence"/>
</dbReference>
<dbReference type="EMBL" id="VIEB01000178">
    <property type="protein sequence ID" value="TQE02296.1"/>
    <property type="molecule type" value="Genomic_DNA"/>
</dbReference>
<feature type="compositionally biased region" description="Low complexity" evidence="3">
    <location>
        <begin position="262"/>
        <end position="277"/>
    </location>
</feature>
<accession>A0A540MU18</accession>